<sequence length="85" mass="9441">MRTTQQFSITLPNEMAEMVRSRVASGDYASESEVIREGLRALHERDKAVEAWLSNTAAPALDAIRKNPTEGRSLEQVRAAVRNGK</sequence>
<dbReference type="SUPFAM" id="SSF47598">
    <property type="entry name" value="Ribbon-helix-helix"/>
    <property type="match status" value="1"/>
</dbReference>
<dbReference type="InterPro" id="IPR022789">
    <property type="entry name" value="ParD"/>
</dbReference>
<dbReference type="EMBL" id="CPZF01000001">
    <property type="protein sequence ID" value="CNF11775.1"/>
    <property type="molecule type" value="Genomic_DNA"/>
</dbReference>
<keyword evidence="5" id="KW-0238">DNA-binding</keyword>
<dbReference type="Pfam" id="PF03693">
    <property type="entry name" value="ParD_antitoxin"/>
    <property type="match status" value="1"/>
</dbReference>
<dbReference type="PANTHER" id="PTHR36582:SF2">
    <property type="entry name" value="ANTITOXIN PARD"/>
    <property type="match status" value="1"/>
</dbReference>
<evidence type="ECO:0000313" key="5">
    <source>
        <dbReference type="EMBL" id="CNF11775.1"/>
    </source>
</evidence>
<protein>
    <recommendedName>
        <fullName evidence="2">Antitoxin ParD</fullName>
    </recommendedName>
</protein>
<organism evidence="5 6">
    <name type="scientific">Yersinia enterocolitica</name>
    <dbReference type="NCBI Taxonomy" id="630"/>
    <lineage>
        <taxon>Bacteria</taxon>
        <taxon>Pseudomonadati</taxon>
        <taxon>Pseudomonadota</taxon>
        <taxon>Gammaproteobacteria</taxon>
        <taxon>Enterobacterales</taxon>
        <taxon>Yersiniaceae</taxon>
        <taxon>Yersinia</taxon>
    </lineage>
</organism>
<dbReference type="Proteomes" id="UP000041356">
    <property type="component" value="Unassembled WGS sequence"/>
</dbReference>
<keyword evidence="3" id="KW-1277">Toxin-antitoxin system</keyword>
<proteinExistence type="inferred from homology"/>
<evidence type="ECO:0000256" key="2">
    <source>
        <dbReference type="ARBA" id="ARBA00017940"/>
    </source>
</evidence>
<gene>
    <name evidence="5" type="ORF">ERS137939_00786</name>
</gene>
<name>A0A9P1PT28_YEREN</name>
<dbReference type="Gene3D" id="6.10.10.120">
    <property type="entry name" value="Antitoxin ParD1-like"/>
    <property type="match status" value="1"/>
</dbReference>
<dbReference type="InterPro" id="IPR038296">
    <property type="entry name" value="ParD_sf"/>
</dbReference>
<dbReference type="RefSeq" id="WP_050130062.1">
    <property type="nucleotide sequence ID" value="NZ_CPZF01000001.1"/>
</dbReference>
<comment type="function">
    <text evidence="4">Antitoxin component of a type II toxin-antitoxin (TA) system. Neutralizes the effect of toxin ParE.</text>
</comment>
<evidence type="ECO:0000256" key="3">
    <source>
        <dbReference type="ARBA" id="ARBA00022649"/>
    </source>
</evidence>
<dbReference type="NCBIfam" id="TIGR02606">
    <property type="entry name" value="antidote_CC2985"/>
    <property type="match status" value="1"/>
</dbReference>
<dbReference type="GO" id="GO:0006355">
    <property type="term" value="P:regulation of DNA-templated transcription"/>
    <property type="evidence" value="ECO:0007669"/>
    <property type="project" value="InterPro"/>
</dbReference>
<dbReference type="AlphaFoldDB" id="A0A9P1PT28"/>
<accession>A0A9P1PT28</accession>
<evidence type="ECO:0000256" key="4">
    <source>
        <dbReference type="ARBA" id="ARBA00037106"/>
    </source>
</evidence>
<comment type="similarity">
    <text evidence="1">Belongs to the ParD antitoxin family.</text>
</comment>
<dbReference type="PANTHER" id="PTHR36582">
    <property type="entry name" value="ANTITOXIN PARD"/>
    <property type="match status" value="1"/>
</dbReference>
<comment type="caution">
    <text evidence="5">The sequence shown here is derived from an EMBL/GenBank/DDBJ whole genome shotgun (WGS) entry which is preliminary data.</text>
</comment>
<dbReference type="GO" id="GO:0003677">
    <property type="term" value="F:DNA binding"/>
    <property type="evidence" value="ECO:0007669"/>
    <property type="project" value="UniProtKB-KW"/>
</dbReference>
<dbReference type="CDD" id="cd22231">
    <property type="entry name" value="RHH_NikR_HicB-like"/>
    <property type="match status" value="1"/>
</dbReference>
<dbReference type="InterPro" id="IPR010985">
    <property type="entry name" value="Ribbon_hlx_hlx"/>
</dbReference>
<evidence type="ECO:0000313" key="6">
    <source>
        <dbReference type="Proteomes" id="UP000041356"/>
    </source>
</evidence>
<reference evidence="5 6" key="1">
    <citation type="submission" date="2015-03" db="EMBL/GenBank/DDBJ databases">
        <authorList>
            <consortium name="Pathogen Informatics"/>
            <person name="Murphy D."/>
        </authorList>
    </citation>
    <scope>NUCLEOTIDE SEQUENCE [LARGE SCALE GENOMIC DNA]</scope>
    <source>
        <strain evidence="5 6">IP27818</strain>
    </source>
</reference>
<evidence type="ECO:0000256" key="1">
    <source>
        <dbReference type="ARBA" id="ARBA00008580"/>
    </source>
</evidence>